<evidence type="ECO:0000256" key="13">
    <source>
        <dbReference type="ARBA" id="ARBA00022840"/>
    </source>
</evidence>
<evidence type="ECO:0000256" key="8">
    <source>
        <dbReference type="ARBA" id="ARBA00022679"/>
    </source>
</evidence>
<gene>
    <name evidence="27" type="ordered locus">MLBr00175</name>
</gene>
<dbReference type="Pfam" id="PF00512">
    <property type="entry name" value="HisKA"/>
    <property type="match status" value="1"/>
</dbReference>
<dbReference type="GO" id="GO:0004721">
    <property type="term" value="F:phosphoprotein phosphatase activity"/>
    <property type="evidence" value="ECO:0007669"/>
    <property type="project" value="UniProtKB-KW"/>
</dbReference>
<dbReference type="Gene3D" id="6.10.340.10">
    <property type="match status" value="1"/>
</dbReference>
<evidence type="ECO:0000256" key="23">
    <source>
        <dbReference type="ARBA" id="ARBA00041776"/>
    </source>
</evidence>
<dbReference type="InterPro" id="IPR005467">
    <property type="entry name" value="His_kinase_dom"/>
</dbReference>
<reference evidence="27 28" key="1">
    <citation type="journal article" date="2009" name="Nat. Genet.">
        <title>Comparative genomic and phylogeographic analysis of Mycobacterium leprae.</title>
        <authorList>
            <person name="Monot M."/>
            <person name="Honore N."/>
            <person name="Garnier T."/>
            <person name="Zidane N."/>
            <person name="Sherafi D."/>
            <person name="Paniz-Mondolfi A."/>
            <person name="Matsuoka M."/>
            <person name="Taylor G.M."/>
            <person name="Donoghue H.D."/>
            <person name="Bouwman A."/>
            <person name="Mays S."/>
            <person name="Watson C."/>
            <person name="Lockwood D."/>
            <person name="Khamispour A."/>
            <person name="Dowlati Y."/>
            <person name="Jianping S."/>
            <person name="Rea T.H."/>
            <person name="Vera-Cabrera L."/>
            <person name="Stefani M.M."/>
            <person name="Banu S."/>
            <person name="Macdonald M."/>
            <person name="Sapkota B.R."/>
            <person name="Spencer J.S."/>
            <person name="Thomas J."/>
            <person name="Harshman K."/>
            <person name="Singh P."/>
            <person name="Busso P."/>
            <person name="Gattiker A."/>
            <person name="Rougemont J."/>
            <person name="Brennan P.J."/>
            <person name="Cole S.T."/>
        </authorList>
    </citation>
    <scope>NUCLEOTIDE SEQUENCE [LARGE SCALE GENOMIC DNA]</scope>
    <source>
        <strain evidence="28">Br4923</strain>
    </source>
</reference>
<keyword evidence="20 24" id="KW-0472">Membrane</keyword>
<comment type="cofactor">
    <cofactor evidence="2">
        <name>Mn(2+)</name>
        <dbReference type="ChEBI" id="CHEBI:29035"/>
    </cofactor>
</comment>
<evidence type="ECO:0000256" key="10">
    <source>
        <dbReference type="ARBA" id="ARBA00022741"/>
    </source>
</evidence>
<keyword evidence="18" id="KW-0346">Stress response</keyword>
<dbReference type="EMBL" id="FM211192">
    <property type="protein sequence ID" value="CAR70268.1"/>
    <property type="molecule type" value="Genomic_DNA"/>
</dbReference>
<evidence type="ECO:0000256" key="24">
    <source>
        <dbReference type="SAM" id="Phobius"/>
    </source>
</evidence>
<sequence>MVRFAWRRRASLRATSSLSLRWRVMLLAMSMVAMVVVLMAFAVYVVISAALYSDIDNQLQSRAQLLIASGSLAADPGKAIEGTAYSDVNAMLVNPGHSIYTANQPGQTLPVGTAEKAVIRGELFMSQRTASDQRILAIHLPNDSSLLISKSLRPTEAVMTKLRWVLLIVGSLGVAVAAVAGGMVTRAGLRPVGRLTEAAERVARTDDLRPIPVFGSDELARLTEAFNLMLRALAESRERQARLVTDAGHELRTPLTSLRTNVELLIASMAPEAPRLPDQEMADLRADVLAQIEELSTLVGDLVDLTRDDAGQVVHEPIDMSEVLYRSLERVRRRRNDIHFDVQAIGWQIYGDAAGLSRAVLNLMDNAAKWSPSGGRVVVTMRQFDPSHVELVVSDYGPGIPPQERRLVFERFYRSTTARSLPGSGLGLAIVKQVVINHGGLLRVEDTAPGVQPPGTSIYVLLPGRPMPVSAYSTLADQDMGEANFQDKIGPAVQVSGKSANFRDSAHVISVDYQSARAR</sequence>
<keyword evidence="17" id="KW-0902">Two-component regulatory system</keyword>
<comment type="cofactor">
    <cofactor evidence="3">
        <name>Mg(2+)</name>
        <dbReference type="ChEBI" id="CHEBI:18420"/>
    </cofactor>
</comment>
<dbReference type="CDD" id="cd00075">
    <property type="entry name" value="HATPase"/>
    <property type="match status" value="1"/>
</dbReference>
<feature type="domain" description="HAMP" evidence="26">
    <location>
        <begin position="186"/>
        <end position="238"/>
    </location>
</feature>
<organism evidence="27 28">
    <name type="scientific">Mycobacterium leprae (strain Br4923)</name>
    <dbReference type="NCBI Taxonomy" id="561304"/>
    <lineage>
        <taxon>Bacteria</taxon>
        <taxon>Bacillati</taxon>
        <taxon>Actinomycetota</taxon>
        <taxon>Actinomycetes</taxon>
        <taxon>Mycobacteriales</taxon>
        <taxon>Mycobacteriaceae</taxon>
        <taxon>Mycobacterium</taxon>
    </lineage>
</organism>
<dbReference type="SMART" id="SM00387">
    <property type="entry name" value="HATPase_c"/>
    <property type="match status" value="1"/>
</dbReference>
<evidence type="ECO:0000256" key="15">
    <source>
        <dbReference type="ARBA" id="ARBA00022912"/>
    </source>
</evidence>
<dbReference type="PANTHER" id="PTHR44936">
    <property type="entry name" value="SENSOR PROTEIN CREC"/>
    <property type="match status" value="1"/>
</dbReference>
<dbReference type="SUPFAM" id="SSF55874">
    <property type="entry name" value="ATPase domain of HSP90 chaperone/DNA topoisomerase II/histidine kinase"/>
    <property type="match status" value="1"/>
</dbReference>
<proteinExistence type="predicted"/>
<dbReference type="InterPro" id="IPR036890">
    <property type="entry name" value="HATPase_C_sf"/>
</dbReference>
<dbReference type="Proteomes" id="UP000006900">
    <property type="component" value="Chromosome"/>
</dbReference>
<dbReference type="InterPro" id="IPR036097">
    <property type="entry name" value="HisK_dim/P_sf"/>
</dbReference>
<dbReference type="SUPFAM" id="SSF47384">
    <property type="entry name" value="Homodimeric domain of signal transducing histidine kinase"/>
    <property type="match status" value="1"/>
</dbReference>
<evidence type="ECO:0000256" key="3">
    <source>
        <dbReference type="ARBA" id="ARBA00001946"/>
    </source>
</evidence>
<evidence type="ECO:0000256" key="4">
    <source>
        <dbReference type="ARBA" id="ARBA00004651"/>
    </source>
</evidence>
<dbReference type="KEGG" id="mlb:MLBr00175"/>
<keyword evidence="10" id="KW-0547">Nucleotide-binding</keyword>
<evidence type="ECO:0000259" key="25">
    <source>
        <dbReference type="PROSITE" id="PS50109"/>
    </source>
</evidence>
<evidence type="ECO:0000256" key="2">
    <source>
        <dbReference type="ARBA" id="ARBA00001936"/>
    </source>
</evidence>
<dbReference type="SMART" id="SM00388">
    <property type="entry name" value="HisKA"/>
    <property type="match status" value="1"/>
</dbReference>
<dbReference type="PROSITE" id="PS50109">
    <property type="entry name" value="HIS_KIN"/>
    <property type="match status" value="1"/>
</dbReference>
<evidence type="ECO:0000256" key="1">
    <source>
        <dbReference type="ARBA" id="ARBA00000085"/>
    </source>
</evidence>
<keyword evidence="12" id="KW-0378">Hydrolase</keyword>
<dbReference type="Pfam" id="PF02518">
    <property type="entry name" value="HATPase_c"/>
    <property type="match status" value="1"/>
</dbReference>
<dbReference type="Pfam" id="PF00672">
    <property type="entry name" value="HAMP"/>
    <property type="match status" value="1"/>
</dbReference>
<evidence type="ECO:0000256" key="21">
    <source>
        <dbReference type="ARBA" id="ARBA00023211"/>
    </source>
</evidence>
<evidence type="ECO:0000256" key="19">
    <source>
        <dbReference type="ARBA" id="ARBA00023026"/>
    </source>
</evidence>
<keyword evidence="11 27" id="KW-0418">Kinase</keyword>
<dbReference type="GO" id="GO:0000155">
    <property type="term" value="F:phosphorelay sensor kinase activity"/>
    <property type="evidence" value="ECO:0007669"/>
    <property type="project" value="InterPro"/>
</dbReference>
<feature type="domain" description="Histidine kinase" evidence="25">
    <location>
        <begin position="246"/>
        <end position="466"/>
    </location>
</feature>
<dbReference type="Gene3D" id="1.10.287.130">
    <property type="match status" value="1"/>
</dbReference>
<accession>A0A0H3MY27</accession>
<dbReference type="SMR" id="A0A0H3MY27"/>
<evidence type="ECO:0000256" key="11">
    <source>
        <dbReference type="ARBA" id="ARBA00022777"/>
    </source>
</evidence>
<keyword evidence="8" id="KW-0808">Transferase</keyword>
<feature type="transmembrane region" description="Helical" evidence="24">
    <location>
        <begin position="20"/>
        <end position="47"/>
    </location>
</feature>
<evidence type="ECO:0000256" key="20">
    <source>
        <dbReference type="ARBA" id="ARBA00023136"/>
    </source>
</evidence>
<keyword evidence="14" id="KW-0460">Magnesium</keyword>
<dbReference type="CDD" id="cd00082">
    <property type="entry name" value="HisKA"/>
    <property type="match status" value="1"/>
</dbReference>
<dbReference type="PANTHER" id="PTHR44936:SF9">
    <property type="entry name" value="SENSOR PROTEIN CREC"/>
    <property type="match status" value="1"/>
</dbReference>
<keyword evidence="15" id="KW-0904">Protein phosphatase</keyword>
<keyword evidence="19" id="KW-0843">Virulence</keyword>
<evidence type="ECO:0000313" key="28">
    <source>
        <dbReference type="Proteomes" id="UP000006900"/>
    </source>
</evidence>
<dbReference type="Gene3D" id="3.30.565.10">
    <property type="entry name" value="Histidine kinase-like ATPase, C-terminal domain"/>
    <property type="match status" value="1"/>
</dbReference>
<keyword evidence="9 24" id="KW-0812">Transmembrane</keyword>
<comment type="subcellular location">
    <subcellularLocation>
        <location evidence="4">Cell membrane</location>
        <topology evidence="4">Multi-pass membrane protein</topology>
    </subcellularLocation>
</comment>
<evidence type="ECO:0000256" key="17">
    <source>
        <dbReference type="ARBA" id="ARBA00023012"/>
    </source>
</evidence>
<evidence type="ECO:0000256" key="16">
    <source>
        <dbReference type="ARBA" id="ARBA00022989"/>
    </source>
</evidence>
<keyword evidence="13" id="KW-0067">ATP-binding</keyword>
<keyword evidence="7" id="KW-0597">Phosphoprotein</keyword>
<evidence type="ECO:0000256" key="14">
    <source>
        <dbReference type="ARBA" id="ARBA00022842"/>
    </source>
</evidence>
<dbReference type="InterPro" id="IPR050980">
    <property type="entry name" value="2C_sensor_his_kinase"/>
</dbReference>
<name>A0A0H3MY27_MYCLB</name>
<feature type="transmembrane region" description="Helical" evidence="24">
    <location>
        <begin position="164"/>
        <end position="184"/>
    </location>
</feature>
<dbReference type="SMART" id="SM00304">
    <property type="entry name" value="HAMP"/>
    <property type="match status" value="1"/>
</dbReference>
<dbReference type="SUPFAM" id="SSF158472">
    <property type="entry name" value="HAMP domain-like"/>
    <property type="match status" value="1"/>
</dbReference>
<evidence type="ECO:0000256" key="6">
    <source>
        <dbReference type="ARBA" id="ARBA00022475"/>
    </source>
</evidence>
<dbReference type="FunFam" id="3.30.565.10:FF:000066">
    <property type="entry name" value="Two-component sensor kinase MprB"/>
    <property type="match status" value="1"/>
</dbReference>
<dbReference type="GO" id="GO:0005886">
    <property type="term" value="C:plasma membrane"/>
    <property type="evidence" value="ECO:0007669"/>
    <property type="project" value="UniProtKB-SubCell"/>
</dbReference>
<evidence type="ECO:0000256" key="22">
    <source>
        <dbReference type="ARBA" id="ARBA00040454"/>
    </source>
</evidence>
<evidence type="ECO:0000256" key="9">
    <source>
        <dbReference type="ARBA" id="ARBA00022692"/>
    </source>
</evidence>
<dbReference type="PRINTS" id="PR00344">
    <property type="entry name" value="BCTRLSENSOR"/>
</dbReference>
<evidence type="ECO:0000313" key="27">
    <source>
        <dbReference type="EMBL" id="CAR70268.1"/>
    </source>
</evidence>
<dbReference type="CDD" id="cd06225">
    <property type="entry name" value="HAMP"/>
    <property type="match status" value="1"/>
</dbReference>
<dbReference type="GO" id="GO:0005524">
    <property type="term" value="F:ATP binding"/>
    <property type="evidence" value="ECO:0007669"/>
    <property type="project" value="UniProtKB-KW"/>
</dbReference>
<dbReference type="InterPro" id="IPR003594">
    <property type="entry name" value="HATPase_dom"/>
</dbReference>
<evidence type="ECO:0000256" key="5">
    <source>
        <dbReference type="ARBA" id="ARBA00012438"/>
    </source>
</evidence>
<keyword evidence="16 24" id="KW-1133">Transmembrane helix</keyword>
<dbReference type="AlphaFoldDB" id="A0A0H3MY27"/>
<evidence type="ECO:0000259" key="26">
    <source>
        <dbReference type="PROSITE" id="PS50885"/>
    </source>
</evidence>
<evidence type="ECO:0000256" key="7">
    <source>
        <dbReference type="ARBA" id="ARBA00022553"/>
    </source>
</evidence>
<evidence type="ECO:0000256" key="12">
    <source>
        <dbReference type="ARBA" id="ARBA00022801"/>
    </source>
</evidence>
<dbReference type="InterPro" id="IPR004358">
    <property type="entry name" value="Sig_transdc_His_kin-like_C"/>
</dbReference>
<dbReference type="InterPro" id="IPR003661">
    <property type="entry name" value="HisK_dim/P_dom"/>
</dbReference>
<evidence type="ECO:0000256" key="18">
    <source>
        <dbReference type="ARBA" id="ARBA00023016"/>
    </source>
</evidence>
<dbReference type="InterPro" id="IPR003660">
    <property type="entry name" value="HAMP_dom"/>
</dbReference>
<dbReference type="HOGENOM" id="CLU_000445_89_6_11"/>
<dbReference type="PROSITE" id="PS50885">
    <property type="entry name" value="HAMP"/>
    <property type="match status" value="1"/>
</dbReference>
<keyword evidence="6" id="KW-1003">Cell membrane</keyword>
<comment type="catalytic activity">
    <reaction evidence="1">
        <text>ATP + protein L-histidine = ADP + protein N-phospho-L-histidine.</text>
        <dbReference type="EC" id="2.7.13.3"/>
    </reaction>
</comment>
<keyword evidence="21" id="KW-0464">Manganese</keyword>
<dbReference type="EC" id="2.7.13.3" evidence="5"/>
<protein>
    <recommendedName>
        <fullName evidence="22">Signal transduction histidine-protein kinase/phosphatase MprB</fullName>
        <ecNumber evidence="5">2.7.13.3</ecNumber>
    </recommendedName>
    <alternativeName>
        <fullName evidence="23">Mycobacterial persistence regulator B</fullName>
    </alternativeName>
</protein>